<dbReference type="PANTHER" id="PTHR43162:SF1">
    <property type="entry name" value="PRESTALK A DIFFERENTIATION PROTEIN A"/>
    <property type="match status" value="1"/>
</dbReference>
<dbReference type="SUPFAM" id="SSF51735">
    <property type="entry name" value="NAD(P)-binding Rossmann-fold domains"/>
    <property type="match status" value="1"/>
</dbReference>
<feature type="region of interest" description="Disordered" evidence="1">
    <location>
        <begin position="268"/>
        <end position="317"/>
    </location>
</feature>
<reference evidence="3" key="1">
    <citation type="submission" date="2023-07" db="EMBL/GenBank/DDBJ databases">
        <title>30 novel species of actinomycetes from the DSMZ collection.</title>
        <authorList>
            <person name="Nouioui I."/>
        </authorList>
    </citation>
    <scope>NUCLEOTIDE SEQUENCE [LARGE SCALE GENOMIC DNA]</scope>
    <source>
        <strain evidence="3">DSM 40932</strain>
    </source>
</reference>
<dbReference type="Proteomes" id="UP001180556">
    <property type="component" value="Unassembled WGS sequence"/>
</dbReference>
<keyword evidence="3" id="KW-1185">Reference proteome</keyword>
<dbReference type="Gene3D" id="3.90.25.10">
    <property type="entry name" value="UDP-galactose 4-epimerase, domain 1"/>
    <property type="match status" value="1"/>
</dbReference>
<organism evidence="2 3">
    <name type="scientific">Streptomyces stephensoniae</name>
    <dbReference type="NCBI Taxonomy" id="3375367"/>
    <lineage>
        <taxon>Bacteria</taxon>
        <taxon>Bacillati</taxon>
        <taxon>Actinomycetota</taxon>
        <taxon>Actinomycetes</taxon>
        <taxon>Kitasatosporales</taxon>
        <taxon>Streptomycetaceae</taxon>
        <taxon>Streptomyces</taxon>
    </lineage>
</organism>
<dbReference type="EMBL" id="JAVRFG010000012">
    <property type="protein sequence ID" value="MDT0491125.1"/>
    <property type="molecule type" value="Genomic_DNA"/>
</dbReference>
<evidence type="ECO:0000313" key="2">
    <source>
        <dbReference type="EMBL" id="MDT0491125.1"/>
    </source>
</evidence>
<protein>
    <submittedName>
        <fullName evidence="2">NmrA family transcriptional regulator</fullName>
    </submittedName>
</protein>
<dbReference type="InterPro" id="IPR036291">
    <property type="entry name" value="NAD(P)-bd_dom_sf"/>
</dbReference>
<dbReference type="PANTHER" id="PTHR43162">
    <property type="match status" value="1"/>
</dbReference>
<dbReference type="Gene3D" id="3.40.50.720">
    <property type="entry name" value="NAD(P)-binding Rossmann-like Domain"/>
    <property type="match status" value="1"/>
</dbReference>
<accession>A0ABU2W0S3</accession>
<sequence>MGTVLVTSGTGKTGRRVAERLTALGVPVRAGSRTGGVRFDWQDESGWAAALSGAEAAYITYYPDLAVPGAPGAMAAFGRLAAASGLRRVVLLSGRGEPQAAVAEEALRDAVGTVELTVVRSAFFAQNFSEGALLDSVLGGELVFPAGSTAEPFLDIDDLADVVVTALTGDGHAGAVYELTGPRSLTFEEATAELGRAAGRPVRYVPVSAAAYADVLEGYGVSGPEAGFLAELFAGLLDGHNSATTDGVKRVLGREAKEFTAFAHEAARDGAWHGRTGAGPSGPRGPEGQTGVQTGYRPETLPGPKSDRHIAGAGRWP</sequence>
<name>A0ABU2W0S3_9ACTN</name>
<dbReference type="InterPro" id="IPR051604">
    <property type="entry name" value="Ergot_Alk_Oxidoreductase"/>
</dbReference>
<evidence type="ECO:0000313" key="3">
    <source>
        <dbReference type="Proteomes" id="UP001180556"/>
    </source>
</evidence>
<proteinExistence type="predicted"/>
<comment type="caution">
    <text evidence="2">The sequence shown here is derived from an EMBL/GenBank/DDBJ whole genome shotgun (WGS) entry which is preliminary data.</text>
</comment>
<evidence type="ECO:0000256" key="1">
    <source>
        <dbReference type="SAM" id="MobiDB-lite"/>
    </source>
</evidence>
<gene>
    <name evidence="2" type="ORF">RM717_11465</name>
</gene>